<evidence type="ECO:0000313" key="1">
    <source>
        <dbReference type="EMBL" id="KAH9556755.1"/>
    </source>
</evidence>
<protein>
    <submittedName>
        <fullName evidence="1">Uncharacterized protein</fullName>
    </submittedName>
</protein>
<name>A0ACB8HLV4_9BRYO</name>
<gene>
    <name evidence="1" type="ORF">CY35_07G046900</name>
</gene>
<keyword evidence="2" id="KW-1185">Reference proteome</keyword>
<reference evidence="2" key="1">
    <citation type="journal article" date="2022" name="New Phytol.">
        <title>Phylogenomic structure and speciation in an emerging model: the Sphagnum magellanicum complex (Bryophyta).</title>
        <authorList>
            <person name="Shaw A.J."/>
            <person name="Piatkowski B."/>
            <person name="Duffy A.M."/>
            <person name="Aguero B."/>
            <person name="Imwattana K."/>
            <person name="Nieto-Lugilde M."/>
            <person name="Healey A."/>
            <person name="Weston D.J."/>
            <person name="Patel M.N."/>
            <person name="Schmutz J."/>
            <person name="Grimwood J."/>
            <person name="Yavitt J.B."/>
            <person name="Hassel K."/>
            <person name="Stenoien H.K."/>
            <person name="Flatberg K.I."/>
            <person name="Bickford C.P."/>
            <person name="Hicks K.A."/>
        </authorList>
    </citation>
    <scope>NUCLEOTIDE SEQUENCE [LARGE SCALE GENOMIC DNA]</scope>
</reference>
<dbReference type="Proteomes" id="UP000828922">
    <property type="component" value="Linkage Group LG07"/>
</dbReference>
<dbReference type="EMBL" id="CM038913">
    <property type="protein sequence ID" value="KAH9556755.1"/>
    <property type="molecule type" value="Genomic_DNA"/>
</dbReference>
<organism evidence="1 2">
    <name type="scientific">Sphagnum magellanicum</name>
    <dbReference type="NCBI Taxonomy" id="128215"/>
    <lineage>
        <taxon>Eukaryota</taxon>
        <taxon>Viridiplantae</taxon>
        <taxon>Streptophyta</taxon>
        <taxon>Embryophyta</taxon>
        <taxon>Bryophyta</taxon>
        <taxon>Sphagnophytina</taxon>
        <taxon>Sphagnopsida</taxon>
        <taxon>Sphagnales</taxon>
        <taxon>Sphagnaceae</taxon>
        <taxon>Sphagnum</taxon>
    </lineage>
</organism>
<sequence length="499" mass="56133">MGLHQQQQQQLYQCPFNEHWRRQIGQLSPCAFMRTIGGCEDLIQRLVLDANLDGHDGCVNTVHFSPSGELLVSGSDDRKIVFWDWSAQVQKLSYNSGHDNNVFQAKIMPFSNNHSVVSCAADGQIRHGQVLGSGRVETRRLGKHKGRAHKLSIEPASPHRFLSCGEDGVVNQFDLREDKGTRLFVCHSFHLGSSKPSHGSVVRLNSIVINPRNTNYFSVGGSDEFARVYDIRRVNVNASSSEDQPVDSFTPKHLLGTSKDPHQYFGQVHITCVAYSHQEELLVSYNDELIYSFDKDMGLGPNPKERQHTDDMKGNDIDSQQDCPGPQVFEGHRNAQTVKGVNYFGPNTEYVVSGSDCGRIFIWKKKGGKLLALLKGDSQVVNCLEPHPYATILATSGIDRTIKVWAPTAPELLPLPCDVNMIMEENHRRRQDRSHNIPLTPDLIMHVLRFQRRHTRTDSENQYTQMSDDNDDDDMECDSADEESVDDVDTANSRECTIS</sequence>
<comment type="caution">
    <text evidence="1">The sequence shown here is derived from an EMBL/GenBank/DDBJ whole genome shotgun (WGS) entry which is preliminary data.</text>
</comment>
<accession>A0ACB8HLV4</accession>
<evidence type="ECO:0000313" key="2">
    <source>
        <dbReference type="Proteomes" id="UP000828922"/>
    </source>
</evidence>
<proteinExistence type="predicted"/>